<proteinExistence type="predicted"/>
<feature type="compositionally biased region" description="Basic residues" evidence="1">
    <location>
        <begin position="16"/>
        <end position="31"/>
    </location>
</feature>
<evidence type="ECO:0000313" key="2">
    <source>
        <dbReference type="EMBL" id="KAK4131959.1"/>
    </source>
</evidence>
<comment type="caution">
    <text evidence="2">The sequence shown here is derived from an EMBL/GenBank/DDBJ whole genome shotgun (WGS) entry which is preliminary data.</text>
</comment>
<feature type="compositionally biased region" description="Acidic residues" evidence="1">
    <location>
        <begin position="180"/>
        <end position="189"/>
    </location>
</feature>
<sequence>MAGITLSTWPPQARGQSRRRRTLRQTPRRTRAGVAKPERPPRRMGSVTRHQPAVTAIVAATMLAFIPFRKALGPFDRSFAHQSKLMGYPGPMGLRSCPPVENRLPYAREYPCPFRTRLDDDSGTQFDFDSTSMFDPDDIRFDDTQCISIGRSTGKPPRMPGAPEPAAEAHESDQEAEHYNDDDDDDGASEMETMNMPFWHLTKPRQKRHSHHAGDTIPDDMSIISDVSLIPTYFPSDIMKQQQQQQQRPHHRAVLKRLIVAKARSARQTMRHLKRTVGNVFVEPPTAHQPTRCVRVGAAAAAAAAVC</sequence>
<reference evidence="2" key="1">
    <citation type="journal article" date="2023" name="Mol. Phylogenet. Evol.">
        <title>Genome-scale phylogeny and comparative genomics of the fungal order Sordariales.</title>
        <authorList>
            <person name="Hensen N."/>
            <person name="Bonometti L."/>
            <person name="Westerberg I."/>
            <person name="Brannstrom I.O."/>
            <person name="Guillou S."/>
            <person name="Cros-Aarteil S."/>
            <person name="Calhoun S."/>
            <person name="Haridas S."/>
            <person name="Kuo A."/>
            <person name="Mondo S."/>
            <person name="Pangilinan J."/>
            <person name="Riley R."/>
            <person name="LaButti K."/>
            <person name="Andreopoulos B."/>
            <person name="Lipzen A."/>
            <person name="Chen C."/>
            <person name="Yan M."/>
            <person name="Daum C."/>
            <person name="Ng V."/>
            <person name="Clum A."/>
            <person name="Steindorff A."/>
            <person name="Ohm R.A."/>
            <person name="Martin F."/>
            <person name="Silar P."/>
            <person name="Natvig D.O."/>
            <person name="Lalanne C."/>
            <person name="Gautier V."/>
            <person name="Ament-Velasquez S.L."/>
            <person name="Kruys A."/>
            <person name="Hutchinson M.I."/>
            <person name="Powell A.J."/>
            <person name="Barry K."/>
            <person name="Miller A.N."/>
            <person name="Grigoriev I.V."/>
            <person name="Debuchy R."/>
            <person name="Gladieux P."/>
            <person name="Hiltunen Thoren M."/>
            <person name="Johannesson H."/>
        </authorList>
    </citation>
    <scope>NUCLEOTIDE SEQUENCE</scope>
    <source>
        <strain evidence="2">CBS 123565</strain>
    </source>
</reference>
<evidence type="ECO:0000256" key="1">
    <source>
        <dbReference type="SAM" id="MobiDB-lite"/>
    </source>
</evidence>
<dbReference type="AlphaFoldDB" id="A0AAN6UFS6"/>
<feature type="region of interest" description="Disordered" evidence="1">
    <location>
        <begin position="149"/>
        <end position="191"/>
    </location>
</feature>
<protein>
    <submittedName>
        <fullName evidence="2">Uncharacterized protein</fullName>
    </submittedName>
</protein>
<feature type="compositionally biased region" description="Basic and acidic residues" evidence="1">
    <location>
        <begin position="167"/>
        <end position="179"/>
    </location>
</feature>
<feature type="region of interest" description="Disordered" evidence="1">
    <location>
        <begin position="1"/>
        <end position="49"/>
    </location>
</feature>
<keyword evidence="3" id="KW-1185">Reference proteome</keyword>
<reference evidence="2" key="2">
    <citation type="submission" date="2023-05" db="EMBL/GenBank/DDBJ databases">
        <authorList>
            <consortium name="Lawrence Berkeley National Laboratory"/>
            <person name="Steindorff A."/>
            <person name="Hensen N."/>
            <person name="Bonometti L."/>
            <person name="Westerberg I."/>
            <person name="Brannstrom I.O."/>
            <person name="Guillou S."/>
            <person name="Cros-Aarteil S."/>
            <person name="Calhoun S."/>
            <person name="Haridas S."/>
            <person name="Kuo A."/>
            <person name="Mondo S."/>
            <person name="Pangilinan J."/>
            <person name="Riley R."/>
            <person name="Labutti K."/>
            <person name="Andreopoulos B."/>
            <person name="Lipzen A."/>
            <person name="Chen C."/>
            <person name="Yanf M."/>
            <person name="Daum C."/>
            <person name="Ng V."/>
            <person name="Clum A."/>
            <person name="Ohm R."/>
            <person name="Martin F."/>
            <person name="Silar P."/>
            <person name="Natvig D."/>
            <person name="Lalanne C."/>
            <person name="Gautier V."/>
            <person name="Ament-Velasquez S.L."/>
            <person name="Kruys A."/>
            <person name="Hutchinson M.I."/>
            <person name="Powell A.J."/>
            <person name="Barry K."/>
            <person name="Miller A.N."/>
            <person name="Grigoriev I.V."/>
            <person name="Debuchy R."/>
            <person name="Gladieux P."/>
            <person name="Thoren M.H."/>
            <person name="Johannesson H."/>
        </authorList>
    </citation>
    <scope>NUCLEOTIDE SEQUENCE</scope>
    <source>
        <strain evidence="2">CBS 123565</strain>
    </source>
</reference>
<dbReference type="Proteomes" id="UP001304895">
    <property type="component" value="Unassembled WGS sequence"/>
</dbReference>
<organism evidence="2 3">
    <name type="scientific">Trichocladium antarcticum</name>
    <dbReference type="NCBI Taxonomy" id="1450529"/>
    <lineage>
        <taxon>Eukaryota</taxon>
        <taxon>Fungi</taxon>
        <taxon>Dikarya</taxon>
        <taxon>Ascomycota</taxon>
        <taxon>Pezizomycotina</taxon>
        <taxon>Sordariomycetes</taxon>
        <taxon>Sordariomycetidae</taxon>
        <taxon>Sordariales</taxon>
        <taxon>Chaetomiaceae</taxon>
        <taxon>Trichocladium</taxon>
    </lineage>
</organism>
<evidence type="ECO:0000313" key="3">
    <source>
        <dbReference type="Proteomes" id="UP001304895"/>
    </source>
</evidence>
<accession>A0AAN6UFS6</accession>
<gene>
    <name evidence="2" type="ORF">BT67DRAFT_386698</name>
</gene>
<dbReference type="EMBL" id="MU853421">
    <property type="protein sequence ID" value="KAK4131959.1"/>
    <property type="molecule type" value="Genomic_DNA"/>
</dbReference>
<name>A0AAN6UFS6_9PEZI</name>